<feature type="domain" description="HupH hydrogenase expression protein C-terminal" evidence="3">
    <location>
        <begin position="37"/>
        <end position="149"/>
    </location>
</feature>
<feature type="compositionally biased region" description="Polar residues" evidence="2">
    <location>
        <begin position="12"/>
        <end position="31"/>
    </location>
</feature>
<proteinExistence type="inferred from homology"/>
<dbReference type="RefSeq" id="WP_200389347.1">
    <property type="nucleotide sequence ID" value="NZ_NRSD01000027.1"/>
</dbReference>
<sequence>MSLLDEIPVVATHTNRQPASHQTRSDISATTPHNGNLAAILHEVRHALAHLVATGTSTKIDLRTLPFGPGELDQLLEHLGTGEAQARIDAMGPTRIQETAIAGVWLVDYLNPEDQRLAFHLEIATIPEILCPRPQDLTDAIDMLDARLSAGDDTPPLTS</sequence>
<evidence type="ECO:0000256" key="2">
    <source>
        <dbReference type="SAM" id="MobiDB-lite"/>
    </source>
</evidence>
<comment type="similarity">
    <text evidence="1">Belongs to the HupH/HyaF family.</text>
</comment>
<evidence type="ECO:0000259" key="3">
    <source>
        <dbReference type="Pfam" id="PF04809"/>
    </source>
</evidence>
<accession>A0A9X0WL74</accession>
<evidence type="ECO:0000256" key="1">
    <source>
        <dbReference type="ARBA" id="ARBA00010832"/>
    </source>
</evidence>
<feature type="region of interest" description="Disordered" evidence="2">
    <location>
        <begin position="10"/>
        <end position="31"/>
    </location>
</feature>
<protein>
    <submittedName>
        <fullName evidence="4">Hydrogenase expression protein HupH</fullName>
    </submittedName>
</protein>
<comment type="caution">
    <text evidence="4">The sequence shown here is derived from an EMBL/GenBank/DDBJ whole genome shotgun (WGS) entry which is preliminary data.</text>
</comment>
<evidence type="ECO:0000313" key="5">
    <source>
        <dbReference type="Proteomes" id="UP001138802"/>
    </source>
</evidence>
<dbReference type="InterPro" id="IPR006894">
    <property type="entry name" value="HupH_Hydgase_express_prot_C"/>
</dbReference>
<name>A0A9X0WL74_9GAMM</name>
<reference evidence="4 5" key="1">
    <citation type="journal article" date="2020" name="Microorganisms">
        <title>Osmotic Adaptation and Compatible Solute Biosynthesis of Phototrophic Bacteria as Revealed from Genome Analyses.</title>
        <authorList>
            <person name="Imhoff J.F."/>
            <person name="Rahn T."/>
            <person name="Kunzel S."/>
            <person name="Keller A."/>
            <person name="Neulinger S.C."/>
        </authorList>
    </citation>
    <scope>NUCLEOTIDE SEQUENCE [LARGE SCALE GENOMIC DNA]</scope>
    <source>
        <strain evidence="4 5">DSM 21303</strain>
    </source>
</reference>
<dbReference type="AlphaFoldDB" id="A0A9X0WL74"/>
<evidence type="ECO:0000313" key="4">
    <source>
        <dbReference type="EMBL" id="MBK1646525.1"/>
    </source>
</evidence>
<dbReference type="Gene3D" id="3.30.1370.140">
    <property type="entry name" value="HupH hydrogenase expression protein, C-terminal domain"/>
    <property type="match status" value="1"/>
</dbReference>
<organism evidence="4 5">
    <name type="scientific">Thiocapsa imhoffii</name>
    <dbReference type="NCBI Taxonomy" id="382777"/>
    <lineage>
        <taxon>Bacteria</taxon>
        <taxon>Pseudomonadati</taxon>
        <taxon>Pseudomonadota</taxon>
        <taxon>Gammaproteobacteria</taxon>
        <taxon>Chromatiales</taxon>
        <taxon>Chromatiaceae</taxon>
        <taxon>Thiocapsa</taxon>
    </lineage>
</organism>
<gene>
    <name evidence="4" type="ORF">CKO25_18120</name>
</gene>
<dbReference type="InterPro" id="IPR038527">
    <property type="entry name" value="HupH_C_sf"/>
</dbReference>
<keyword evidence="5" id="KW-1185">Reference proteome</keyword>
<dbReference type="Proteomes" id="UP001138802">
    <property type="component" value="Unassembled WGS sequence"/>
</dbReference>
<dbReference type="Pfam" id="PF04809">
    <property type="entry name" value="HupH_C"/>
    <property type="match status" value="1"/>
</dbReference>
<dbReference type="EMBL" id="NRSD01000027">
    <property type="protein sequence ID" value="MBK1646525.1"/>
    <property type="molecule type" value="Genomic_DNA"/>
</dbReference>